<evidence type="ECO:0000313" key="2">
    <source>
        <dbReference type="Proteomes" id="UP000215027"/>
    </source>
</evidence>
<proteinExistence type="predicted"/>
<protein>
    <submittedName>
        <fullName evidence="1">Uncharacterized protein</fullName>
    </submittedName>
</protein>
<dbReference type="KEGG" id="pbf:CFX0092_B0436"/>
<reference evidence="1" key="1">
    <citation type="submission" date="2016-01" db="EMBL/GenBank/DDBJ databases">
        <authorList>
            <person name="Mcilroy J.S."/>
            <person name="Karst M S."/>
            <person name="Albertsen M."/>
        </authorList>
    </citation>
    <scope>NUCLEOTIDE SEQUENCE</scope>
    <source>
        <strain evidence="1">Cfx-K</strain>
    </source>
</reference>
<sequence length="212" mass="23775">MNKKRVAERQATNQIYLLRLWREPQDGIWRASLKTTADDQEIAFANLDELFVYLLRQTEAMEQPRRKFPSAQGETVMTTDVVQFTPQDDGLNFVIGHDAIATMTRQGEENVRDEDIEANAQRIINELNKSGLVPGYVGDRLGYAFASALFRRRGDIYNADTGNGVSWLIAWNVFGGLIEIASQAKADLPDLIADITSELADSLLAWKAPMPL</sequence>
<dbReference type="Proteomes" id="UP000215027">
    <property type="component" value="Chromosome II"/>
</dbReference>
<evidence type="ECO:0000313" key="1">
    <source>
        <dbReference type="EMBL" id="CUS05970.1"/>
    </source>
</evidence>
<name>A0A160TA56_9CHLR</name>
<dbReference type="EMBL" id="LN890656">
    <property type="protein sequence ID" value="CUS05970.1"/>
    <property type="molecule type" value="Genomic_DNA"/>
</dbReference>
<accession>A0A160TA56</accession>
<keyword evidence="2" id="KW-1185">Reference proteome</keyword>
<gene>
    <name evidence="1" type="ORF">CFX0092_B0436</name>
</gene>
<dbReference type="RefSeq" id="WP_095045311.1">
    <property type="nucleotide sequence ID" value="NZ_LN890656.1"/>
</dbReference>
<organism evidence="1 2">
    <name type="scientific">Candidatus Promineifilum breve</name>
    <dbReference type="NCBI Taxonomy" id="1806508"/>
    <lineage>
        <taxon>Bacteria</taxon>
        <taxon>Bacillati</taxon>
        <taxon>Chloroflexota</taxon>
        <taxon>Ardenticatenia</taxon>
        <taxon>Candidatus Promineifilales</taxon>
        <taxon>Candidatus Promineifilaceae</taxon>
        <taxon>Candidatus Promineifilum</taxon>
    </lineage>
</organism>
<dbReference type="AlphaFoldDB" id="A0A160TA56"/>